<dbReference type="Pfam" id="PF15890">
    <property type="entry name" value="Peptidase_Mx1"/>
    <property type="match status" value="1"/>
</dbReference>
<keyword evidence="2" id="KW-1185">Reference proteome</keyword>
<evidence type="ECO:0000313" key="1">
    <source>
        <dbReference type="EMBL" id="MVZ62590.1"/>
    </source>
</evidence>
<evidence type="ECO:0000313" key="2">
    <source>
        <dbReference type="Proteomes" id="UP000435036"/>
    </source>
</evidence>
<dbReference type="EMBL" id="WSQA01000007">
    <property type="protein sequence ID" value="MVZ62590.1"/>
    <property type="molecule type" value="Genomic_DNA"/>
</dbReference>
<proteinExistence type="predicted"/>
<accession>A0A6N8KYR0</accession>
<sequence length="287" mass="33352">MNINYIPVLRLLLLLWISQLFLACSKNEQLPEQPIIGLGGDDWSRSAIDDYLFENFVLPYNIEVKYKWDPYEVNYNKTLVPPMESKVIPVMETVKAIWMAPYEKVAGDDFLRKYQILKYVLVGSPEYQENGTIVLGTAEGGNKITLFVINYFAKKNRQEVIRMMHTIHHEFAHILHQHIAIPQEWRGLSSQWYTATWFNTNNAQANAQGLITAYAKSSEKEDFVETISTLLVEGQEAYDQVIEDNPEQELTFRRKEELVVQYYKDFGIDFRQLQAEVKAGINKITQD</sequence>
<gene>
    <name evidence="1" type="ORF">GQF63_11190</name>
</gene>
<organism evidence="1 2">
    <name type="scientific">Sphingobacterium humi</name>
    <dbReference type="NCBI Taxonomy" id="1796905"/>
    <lineage>
        <taxon>Bacteria</taxon>
        <taxon>Pseudomonadati</taxon>
        <taxon>Bacteroidota</taxon>
        <taxon>Sphingobacteriia</taxon>
        <taxon>Sphingobacteriales</taxon>
        <taxon>Sphingobacteriaceae</taxon>
        <taxon>Sphingobacterium</taxon>
    </lineage>
</organism>
<comment type="caution">
    <text evidence="1">The sequence shown here is derived from an EMBL/GenBank/DDBJ whole genome shotgun (WGS) entry which is preliminary data.</text>
</comment>
<dbReference type="Gene3D" id="3.40.390.70">
    <property type="match status" value="1"/>
</dbReference>
<dbReference type="Proteomes" id="UP000435036">
    <property type="component" value="Unassembled WGS sequence"/>
</dbReference>
<dbReference type="InterPro" id="IPR030890">
    <property type="entry name" value="LP_HExxH_w_TonB"/>
</dbReference>
<name>A0A6N8KYR0_9SPHI</name>
<dbReference type="AlphaFoldDB" id="A0A6N8KYR0"/>
<protein>
    <recommendedName>
        <fullName evidence="3">Substrate import-associated zinc metallohydrolase lipoprotein</fullName>
    </recommendedName>
</protein>
<dbReference type="RefSeq" id="WP_160369316.1">
    <property type="nucleotide sequence ID" value="NZ_WSQA01000007.1"/>
</dbReference>
<evidence type="ECO:0008006" key="3">
    <source>
        <dbReference type="Google" id="ProtNLM"/>
    </source>
</evidence>
<dbReference type="OrthoDB" id="1113652at2"/>
<reference evidence="1 2" key="1">
    <citation type="submission" date="2019-12" db="EMBL/GenBank/DDBJ databases">
        <authorList>
            <person name="Dong K."/>
        </authorList>
    </citation>
    <scope>NUCLEOTIDE SEQUENCE [LARGE SCALE GENOMIC DNA]</scope>
    <source>
        <strain evidence="1 2">JCM 31225</strain>
    </source>
</reference>
<dbReference type="NCBIfam" id="TIGR04549">
    <property type="entry name" value="LP_HExxH_w_tonB"/>
    <property type="match status" value="1"/>
</dbReference>